<evidence type="ECO:0000313" key="3">
    <source>
        <dbReference type="Proteomes" id="UP001250858"/>
    </source>
</evidence>
<feature type="compositionally biased region" description="Acidic residues" evidence="1">
    <location>
        <begin position="89"/>
        <end position="99"/>
    </location>
</feature>
<sequence length="205" mass="21116">MEQRTGPSIQTVHGAAADPAFVPGITGVAGLAGLGPVAPAEPEDSTGPVDAEPRDAVPADAEAPSDAPSGVASGGASDAADAEVAVSEGESESEPEGESGDAAKAGAVSASDGPVFEAADRRARIVADASGVRLALDEESCEFRWDEIGAVETARSRFGKRFTVIVHTPDRRWYPIDIAAPARPRMDVWESELDAVLDAYFDENA</sequence>
<dbReference type="RefSeq" id="WP_309548442.1">
    <property type="nucleotide sequence ID" value="NZ_CP133762.1"/>
</dbReference>
<accession>A0ABY9RSX8</accession>
<reference evidence="2 3" key="1">
    <citation type="submission" date="2023-09" db="EMBL/GenBank/DDBJ databases">
        <title>Complete genome of Streptomyces roseicoloratus T14.</title>
        <authorList>
            <person name="Bashizi T."/>
            <person name="Kim M.-J."/>
            <person name="Lee G."/>
            <person name="Tagele S.B."/>
            <person name="Shin J.-H."/>
        </authorList>
    </citation>
    <scope>NUCLEOTIDE SEQUENCE [LARGE SCALE GENOMIC DNA]</scope>
    <source>
        <strain evidence="2 3">T14</strain>
    </source>
</reference>
<dbReference type="EMBL" id="CP133762">
    <property type="protein sequence ID" value="WMX45307.1"/>
    <property type="molecule type" value="Genomic_DNA"/>
</dbReference>
<feature type="compositionally biased region" description="Low complexity" evidence="1">
    <location>
        <begin position="28"/>
        <end position="40"/>
    </location>
</feature>
<name>A0ABY9RSX8_9ACTN</name>
<evidence type="ECO:0000256" key="1">
    <source>
        <dbReference type="SAM" id="MobiDB-lite"/>
    </source>
</evidence>
<evidence type="ECO:0000313" key="2">
    <source>
        <dbReference type="EMBL" id="WMX45307.1"/>
    </source>
</evidence>
<feature type="region of interest" description="Disordered" evidence="1">
    <location>
        <begin position="1"/>
        <end position="110"/>
    </location>
</feature>
<protein>
    <submittedName>
        <fullName evidence="2">Uncharacterized protein</fullName>
    </submittedName>
</protein>
<dbReference type="Proteomes" id="UP001250858">
    <property type="component" value="Chromosome"/>
</dbReference>
<keyword evidence="3" id="KW-1185">Reference proteome</keyword>
<organism evidence="2 3">
    <name type="scientific">Streptomyces roseicoloratus</name>
    <dbReference type="NCBI Taxonomy" id="2508722"/>
    <lineage>
        <taxon>Bacteria</taxon>
        <taxon>Bacillati</taxon>
        <taxon>Actinomycetota</taxon>
        <taxon>Actinomycetes</taxon>
        <taxon>Kitasatosporales</taxon>
        <taxon>Streptomycetaceae</taxon>
        <taxon>Streptomyces</taxon>
    </lineage>
</organism>
<feature type="compositionally biased region" description="Polar residues" evidence="1">
    <location>
        <begin position="1"/>
        <end position="11"/>
    </location>
</feature>
<feature type="compositionally biased region" description="Low complexity" evidence="1">
    <location>
        <begin position="58"/>
        <end position="88"/>
    </location>
</feature>
<gene>
    <name evidence="2" type="ORF">RGF97_11200</name>
</gene>
<proteinExistence type="predicted"/>